<feature type="chain" id="PRO_5042875382" description="SUN-like protein 1" evidence="12">
    <location>
        <begin position="20"/>
        <end position="979"/>
    </location>
</feature>
<feature type="compositionally biased region" description="Polar residues" evidence="11">
    <location>
        <begin position="107"/>
        <end position="126"/>
    </location>
</feature>
<reference evidence="14" key="1">
    <citation type="submission" date="2023-08" db="EMBL/GenBank/DDBJ databases">
        <title>Black Yeasts Isolated from many extreme environments.</title>
        <authorList>
            <person name="Coleine C."/>
            <person name="Stajich J.E."/>
            <person name="Selbmann L."/>
        </authorList>
    </citation>
    <scope>NUCLEOTIDE SEQUENCE</scope>
    <source>
        <strain evidence="14">CCFEE 5401</strain>
    </source>
</reference>
<feature type="region of interest" description="Disordered" evidence="11">
    <location>
        <begin position="866"/>
        <end position="979"/>
    </location>
</feature>
<evidence type="ECO:0000256" key="4">
    <source>
        <dbReference type="ARBA" id="ARBA00022824"/>
    </source>
</evidence>
<dbReference type="PANTHER" id="PTHR12953:SF0">
    <property type="entry name" value="SUN DOMAIN-CONTAINING OSSIFICATION FACTOR"/>
    <property type="match status" value="1"/>
</dbReference>
<dbReference type="SUPFAM" id="SSF49785">
    <property type="entry name" value="Galactose-binding domain-like"/>
    <property type="match status" value="1"/>
</dbReference>
<dbReference type="GO" id="GO:0005789">
    <property type="term" value="C:endoplasmic reticulum membrane"/>
    <property type="evidence" value="ECO:0007669"/>
    <property type="project" value="UniProtKB-SubCell"/>
</dbReference>
<dbReference type="FunFam" id="2.60.120.260:FF:000099">
    <property type="entry name" value="Uncharacterized protein, isoform C"/>
    <property type="match status" value="1"/>
</dbReference>
<dbReference type="AlphaFoldDB" id="A0AAN7YML6"/>
<feature type="region of interest" description="Disordered" evidence="11">
    <location>
        <begin position="575"/>
        <end position="679"/>
    </location>
</feature>
<keyword evidence="3 12" id="KW-0732">Signal</keyword>
<keyword evidence="4" id="KW-0256">Endoplasmic reticulum</keyword>
<accession>A0AAN7YML6</accession>
<evidence type="ECO:0000313" key="15">
    <source>
        <dbReference type="Proteomes" id="UP001310890"/>
    </source>
</evidence>
<keyword evidence="7" id="KW-0325">Glycoprotein</keyword>
<evidence type="ECO:0000259" key="13">
    <source>
        <dbReference type="PROSITE" id="PS51469"/>
    </source>
</evidence>
<evidence type="ECO:0000256" key="1">
    <source>
        <dbReference type="ARBA" id="ARBA00004115"/>
    </source>
</evidence>
<feature type="compositionally biased region" description="Polar residues" evidence="11">
    <location>
        <begin position="588"/>
        <end position="600"/>
    </location>
</feature>
<evidence type="ECO:0000313" key="14">
    <source>
        <dbReference type="EMBL" id="KAK5109493.1"/>
    </source>
</evidence>
<feature type="region of interest" description="Disordered" evidence="11">
    <location>
        <begin position="474"/>
        <end position="532"/>
    </location>
</feature>
<feature type="region of interest" description="Disordered" evidence="11">
    <location>
        <begin position="195"/>
        <end position="226"/>
    </location>
</feature>
<evidence type="ECO:0000256" key="12">
    <source>
        <dbReference type="SAM" id="SignalP"/>
    </source>
</evidence>
<feature type="signal peptide" evidence="12">
    <location>
        <begin position="1"/>
        <end position="19"/>
    </location>
</feature>
<keyword evidence="5" id="KW-1133">Transmembrane helix</keyword>
<evidence type="ECO:0000256" key="8">
    <source>
        <dbReference type="ARBA" id="ARBA00061226"/>
    </source>
</evidence>
<dbReference type="PROSITE" id="PS51469">
    <property type="entry name" value="SUN"/>
    <property type="match status" value="1"/>
</dbReference>
<evidence type="ECO:0000256" key="9">
    <source>
        <dbReference type="ARBA" id="ARBA00064635"/>
    </source>
</evidence>
<feature type="region of interest" description="Disordered" evidence="11">
    <location>
        <begin position="244"/>
        <end position="272"/>
    </location>
</feature>
<sequence>MSWLLLGTSLLSIISASHAQIQIDATAGLENRTSTTVTDTEYAVVTPGFPSTETSSKPSISTCVSGTVNYITHTLPQQCLRIDRASASTNITAPSVTSSLTVQETSLGATSSTAIPPGSSDSSRLAAQSHAEPHDATSSSNADTASTVSIDPSSSPDASSTSGLEQSTHTPVIEDDILSDSVIFLSFEDWKKQNLAKTGQSSEHLDHERTNTGERHRPANGLDSLGEENEINLDFVGFGGLSSTDGSGEKKSAAVDSSSDRTALPRSSEATPATLLSKDAGRTCKERTNYASFDCSANILKNNKESKHASSVLVENKDSYMLNRCSANNKFFIVELCNDIHIDTIVLANYEFFSSSFRHFRVSVSDRYPVKEEKWRELGTFEARNAREVQAFLVEEPQIWARYLRIEFLTHYGSEYYCPVSLLRVHGRTMMQEFRQEEEMARGELAEDEASFEPYLNVPNAVEESIVSVTTADVKHQPQTDATHVETPQSTAGASSISQNDIAQEQNHTADTKSRTPTSLEGSDRTLTPSSLTCAVPTLSSRELETAPVHGASRSILADDSATLSSTASEPLLSSSQVASASAHHDPVQQNSAVDATEGSSLPIKHPPSSNTTLTTAPSIVAEPSSAPATPATTIQQLTNGTVTDTTPPSLDTSTLTNSTRNPTSTPSPPPQPQPASQESFFKSISKRLHLLESNSTLSLQYIEAQSRNLREAFSKVEKRQISTTTAFLTTLNATVMTELHGFRLAYDQLWQSTIIELEAQRAQSQREMYALSTRLTFVADELVWQKRMGILQSTLLFLCLGLVLFARQGNGYVDMTLARQLVHRSQAALRQAGWESEEAGSPSSPGSRSPVALLRRRIWRRRGGGMALVGGTGEEGRSGRRRKGESGLGVEGEASASLEEDGEVGGRLGHEGDVEFELDERGGEDDVGGDEQEGEGEVEMDGQPGLTRSSSRPASSVDLAEEPESVTDRRAGNPILAQ</sequence>
<evidence type="ECO:0000256" key="2">
    <source>
        <dbReference type="ARBA" id="ARBA00022692"/>
    </source>
</evidence>
<keyword evidence="2" id="KW-0812">Transmembrane</keyword>
<evidence type="ECO:0000256" key="3">
    <source>
        <dbReference type="ARBA" id="ARBA00022729"/>
    </source>
</evidence>
<protein>
    <recommendedName>
        <fullName evidence="10">SUN-like protein 1</fullName>
    </recommendedName>
</protein>
<dbReference type="InterPro" id="IPR045120">
    <property type="entry name" value="Suco/Slp1-like"/>
</dbReference>
<dbReference type="GO" id="GO:0034975">
    <property type="term" value="P:protein folding in endoplasmic reticulum"/>
    <property type="evidence" value="ECO:0007669"/>
    <property type="project" value="TreeGrafter"/>
</dbReference>
<evidence type="ECO:0000256" key="7">
    <source>
        <dbReference type="ARBA" id="ARBA00023180"/>
    </source>
</evidence>
<feature type="domain" description="SUN" evidence="13">
    <location>
        <begin position="262"/>
        <end position="430"/>
    </location>
</feature>
<comment type="subcellular location">
    <subcellularLocation>
        <location evidence="1">Endoplasmic reticulum membrane</location>
        <topology evidence="1">Single-pass type I membrane protein</topology>
    </subcellularLocation>
</comment>
<feature type="region of interest" description="Disordered" evidence="11">
    <location>
        <begin position="107"/>
        <end position="172"/>
    </location>
</feature>
<comment type="subunit">
    <text evidence="9">Interacts with EMP65.</text>
</comment>
<feature type="compositionally biased region" description="Low complexity" evidence="11">
    <location>
        <begin position="136"/>
        <end position="162"/>
    </location>
</feature>
<feature type="compositionally biased region" description="Polar residues" evidence="11">
    <location>
        <begin position="479"/>
        <end position="507"/>
    </location>
</feature>
<gene>
    <name evidence="14" type="ORF">LTR62_006945</name>
</gene>
<evidence type="ECO:0000256" key="11">
    <source>
        <dbReference type="SAM" id="MobiDB-lite"/>
    </source>
</evidence>
<feature type="compositionally biased region" description="Low complexity" evidence="11">
    <location>
        <begin position="644"/>
        <end position="665"/>
    </location>
</feature>
<proteinExistence type="inferred from homology"/>
<feature type="compositionally biased region" description="Polar residues" evidence="11">
    <location>
        <begin position="515"/>
        <end position="532"/>
    </location>
</feature>
<dbReference type="InterPro" id="IPR008979">
    <property type="entry name" value="Galactose-bd-like_sf"/>
</dbReference>
<comment type="similarity">
    <text evidence="8">Belongs to the SLP1 family.</text>
</comment>
<dbReference type="Proteomes" id="UP001310890">
    <property type="component" value="Unassembled WGS sequence"/>
</dbReference>
<dbReference type="Pfam" id="PF07738">
    <property type="entry name" value="Sad1_UNC"/>
    <property type="match status" value="1"/>
</dbReference>
<keyword evidence="6" id="KW-0472">Membrane</keyword>
<feature type="compositionally biased region" description="Polar residues" evidence="11">
    <location>
        <begin position="608"/>
        <end position="618"/>
    </location>
</feature>
<dbReference type="InterPro" id="IPR012919">
    <property type="entry name" value="SUN_dom"/>
</dbReference>
<feature type="compositionally biased region" description="Acidic residues" evidence="11">
    <location>
        <begin position="915"/>
        <end position="941"/>
    </location>
</feature>
<evidence type="ECO:0000256" key="6">
    <source>
        <dbReference type="ARBA" id="ARBA00023136"/>
    </source>
</evidence>
<dbReference type="PANTHER" id="PTHR12953">
    <property type="entry name" value="MEMBRANE PROTEIN CH1 RELATED"/>
    <property type="match status" value="1"/>
</dbReference>
<feature type="compositionally biased region" description="Low complexity" evidence="11">
    <location>
        <begin position="624"/>
        <end position="634"/>
    </location>
</feature>
<organism evidence="14 15">
    <name type="scientific">Meristemomyces frigidus</name>
    <dbReference type="NCBI Taxonomy" id="1508187"/>
    <lineage>
        <taxon>Eukaryota</taxon>
        <taxon>Fungi</taxon>
        <taxon>Dikarya</taxon>
        <taxon>Ascomycota</taxon>
        <taxon>Pezizomycotina</taxon>
        <taxon>Dothideomycetes</taxon>
        <taxon>Dothideomycetidae</taxon>
        <taxon>Mycosphaerellales</taxon>
        <taxon>Teratosphaeriaceae</taxon>
        <taxon>Meristemomyces</taxon>
    </lineage>
</organism>
<evidence type="ECO:0000256" key="10">
    <source>
        <dbReference type="ARBA" id="ARBA00075366"/>
    </source>
</evidence>
<name>A0AAN7YML6_9PEZI</name>
<evidence type="ECO:0000256" key="5">
    <source>
        <dbReference type="ARBA" id="ARBA00022989"/>
    </source>
</evidence>
<feature type="compositionally biased region" description="Basic and acidic residues" evidence="11">
    <location>
        <begin position="203"/>
        <end position="217"/>
    </location>
</feature>
<dbReference type="EMBL" id="JAVRRL010000063">
    <property type="protein sequence ID" value="KAK5109493.1"/>
    <property type="molecule type" value="Genomic_DNA"/>
</dbReference>
<comment type="caution">
    <text evidence="14">The sequence shown here is derived from an EMBL/GenBank/DDBJ whole genome shotgun (WGS) entry which is preliminary data.</text>
</comment>
<dbReference type="Gene3D" id="2.60.120.260">
    <property type="entry name" value="Galactose-binding domain-like"/>
    <property type="match status" value="1"/>
</dbReference>